<evidence type="ECO:0000259" key="8">
    <source>
        <dbReference type="PROSITE" id="PS51192"/>
    </source>
</evidence>
<comment type="caution">
    <text evidence="10">The sequence shown here is derived from an EMBL/GenBank/DDBJ whole genome shotgun (WGS) entry which is preliminary data.</text>
</comment>
<evidence type="ECO:0000256" key="7">
    <source>
        <dbReference type="ARBA" id="ARBA00023204"/>
    </source>
</evidence>
<dbReference type="InterPro" id="IPR027417">
    <property type="entry name" value="P-loop_NTPase"/>
</dbReference>
<dbReference type="PROSITE" id="PS51194">
    <property type="entry name" value="HELICASE_CTER"/>
    <property type="match status" value="1"/>
</dbReference>
<dbReference type="PANTHER" id="PTHR47964:SF1">
    <property type="entry name" value="ATP-DEPENDENT DNA HELICASE HOMOLOG RECG, CHLOROPLASTIC"/>
    <property type="match status" value="1"/>
</dbReference>
<reference evidence="10" key="2">
    <citation type="submission" date="2021-04" db="EMBL/GenBank/DDBJ databases">
        <authorList>
            <person name="Gilroy R."/>
        </authorList>
    </citation>
    <scope>NUCLEOTIDE SEQUENCE</scope>
    <source>
        <strain evidence="10">CHK189-11263</strain>
    </source>
</reference>
<dbReference type="InterPro" id="IPR014001">
    <property type="entry name" value="Helicase_ATP-bd"/>
</dbReference>
<dbReference type="InterPro" id="IPR011545">
    <property type="entry name" value="DEAD/DEAH_box_helicase_dom"/>
</dbReference>
<gene>
    <name evidence="10" type="ORF">H9714_04220</name>
</gene>
<dbReference type="PROSITE" id="PS51192">
    <property type="entry name" value="HELICASE_ATP_BIND_1"/>
    <property type="match status" value="1"/>
</dbReference>
<evidence type="ECO:0000313" key="11">
    <source>
        <dbReference type="Proteomes" id="UP000824208"/>
    </source>
</evidence>
<organism evidence="10 11">
    <name type="scientific">Candidatus Flavonifractor intestinipullorum</name>
    <dbReference type="NCBI Taxonomy" id="2838587"/>
    <lineage>
        <taxon>Bacteria</taxon>
        <taxon>Bacillati</taxon>
        <taxon>Bacillota</taxon>
        <taxon>Clostridia</taxon>
        <taxon>Eubacteriales</taxon>
        <taxon>Oscillospiraceae</taxon>
        <taxon>Flavonifractor</taxon>
    </lineage>
</organism>
<dbReference type="InterPro" id="IPR001650">
    <property type="entry name" value="Helicase_C-like"/>
</dbReference>
<evidence type="ECO:0000259" key="9">
    <source>
        <dbReference type="PROSITE" id="PS51194"/>
    </source>
</evidence>
<evidence type="ECO:0000256" key="5">
    <source>
        <dbReference type="ARBA" id="ARBA00022840"/>
    </source>
</evidence>
<keyword evidence="4 10" id="KW-0347">Helicase</keyword>
<dbReference type="EMBL" id="DWYC01000045">
    <property type="protein sequence ID" value="HJB56740.1"/>
    <property type="molecule type" value="Genomic_DNA"/>
</dbReference>
<dbReference type="GO" id="GO:0003677">
    <property type="term" value="F:DNA binding"/>
    <property type="evidence" value="ECO:0007669"/>
    <property type="project" value="UniProtKB-KW"/>
</dbReference>
<dbReference type="Pfam" id="PF00270">
    <property type="entry name" value="DEAD"/>
    <property type="match status" value="1"/>
</dbReference>
<proteinExistence type="predicted"/>
<dbReference type="GO" id="GO:0016787">
    <property type="term" value="F:hydrolase activity"/>
    <property type="evidence" value="ECO:0007669"/>
    <property type="project" value="UniProtKB-KW"/>
</dbReference>
<dbReference type="Pfam" id="PF00271">
    <property type="entry name" value="Helicase_C"/>
    <property type="match status" value="1"/>
</dbReference>
<sequence length="357" mass="39274">GPLLEGLGVRCALLTGSTPARQRRSILEQLATGEIQVVIGTHALISGDVTYCRLGLVVTDEQHRFGVGQRSALSAKGENPHLLVMSATPIPRTLALIIYGDLDVSVIDELPPGRQKVDTFAVDSSYRQRIYAFIRKLIQEGRQAYVICPMVEGNDAFPDDRKAVTAYAKALQEQVFPDLKIGYVHGKMKPKEKDAVMAAFSGGETDILVSTTVVEVGVDVPNAAVMLIENAERFGLSQLHQLRGRVGRGQHKSYCILLSDNQNPETRERLKVMTRTSDGFRIAEEDLRLRGPGDFFGQRQHGLPAMKIADLSCDMALLQEAQQAAADLLARDPQLTACPLTARRVRELFDENRDALN</sequence>
<keyword evidence="7" id="KW-0234">DNA repair</keyword>
<accession>A0A9D2M9L1</accession>
<feature type="domain" description="Helicase C-terminal" evidence="9">
    <location>
        <begin position="129"/>
        <end position="288"/>
    </location>
</feature>
<keyword evidence="5" id="KW-0067">ATP-binding</keyword>
<protein>
    <submittedName>
        <fullName evidence="10">ATP-dependent DNA helicase RecG</fullName>
    </submittedName>
</protein>
<dbReference type="Pfam" id="PF19833">
    <property type="entry name" value="RecG_dom3_C"/>
    <property type="match status" value="1"/>
</dbReference>
<evidence type="ECO:0000256" key="2">
    <source>
        <dbReference type="ARBA" id="ARBA00022763"/>
    </source>
</evidence>
<keyword evidence="6" id="KW-0238">DNA-binding</keyword>
<name>A0A9D2M9L1_9FIRM</name>
<keyword evidence="1" id="KW-0547">Nucleotide-binding</keyword>
<dbReference type="SMART" id="SM00490">
    <property type="entry name" value="HELICc"/>
    <property type="match status" value="1"/>
</dbReference>
<keyword evidence="2" id="KW-0227">DNA damage</keyword>
<dbReference type="GO" id="GO:0005524">
    <property type="term" value="F:ATP binding"/>
    <property type="evidence" value="ECO:0007669"/>
    <property type="project" value="UniProtKB-KW"/>
</dbReference>
<dbReference type="AlphaFoldDB" id="A0A9D2M9L1"/>
<dbReference type="Gene3D" id="3.40.50.300">
    <property type="entry name" value="P-loop containing nucleotide triphosphate hydrolases"/>
    <property type="match status" value="2"/>
</dbReference>
<evidence type="ECO:0000313" key="10">
    <source>
        <dbReference type="EMBL" id="HJB56740.1"/>
    </source>
</evidence>
<keyword evidence="3" id="KW-0378">Hydrolase</keyword>
<dbReference type="Proteomes" id="UP000824208">
    <property type="component" value="Unassembled WGS sequence"/>
</dbReference>
<reference evidence="10" key="1">
    <citation type="journal article" date="2021" name="PeerJ">
        <title>Extensive microbial diversity within the chicken gut microbiome revealed by metagenomics and culture.</title>
        <authorList>
            <person name="Gilroy R."/>
            <person name="Ravi A."/>
            <person name="Getino M."/>
            <person name="Pursley I."/>
            <person name="Horton D.L."/>
            <person name="Alikhan N.F."/>
            <person name="Baker D."/>
            <person name="Gharbi K."/>
            <person name="Hall N."/>
            <person name="Watson M."/>
            <person name="Adriaenssens E.M."/>
            <person name="Foster-Nyarko E."/>
            <person name="Jarju S."/>
            <person name="Secka A."/>
            <person name="Antonio M."/>
            <person name="Oren A."/>
            <person name="Chaudhuri R.R."/>
            <person name="La Ragione R."/>
            <person name="Hildebrand F."/>
            <person name="Pallen M.J."/>
        </authorList>
    </citation>
    <scope>NUCLEOTIDE SEQUENCE</scope>
    <source>
        <strain evidence="10">CHK189-11263</strain>
    </source>
</reference>
<dbReference type="GO" id="GO:0006281">
    <property type="term" value="P:DNA repair"/>
    <property type="evidence" value="ECO:0007669"/>
    <property type="project" value="UniProtKB-KW"/>
</dbReference>
<evidence type="ECO:0000256" key="1">
    <source>
        <dbReference type="ARBA" id="ARBA00022741"/>
    </source>
</evidence>
<evidence type="ECO:0000256" key="4">
    <source>
        <dbReference type="ARBA" id="ARBA00022806"/>
    </source>
</evidence>
<evidence type="ECO:0000256" key="6">
    <source>
        <dbReference type="ARBA" id="ARBA00023125"/>
    </source>
</evidence>
<dbReference type="PANTHER" id="PTHR47964">
    <property type="entry name" value="ATP-DEPENDENT DNA HELICASE HOMOLOG RECG, CHLOROPLASTIC"/>
    <property type="match status" value="1"/>
</dbReference>
<evidence type="ECO:0000256" key="3">
    <source>
        <dbReference type="ARBA" id="ARBA00022801"/>
    </source>
</evidence>
<dbReference type="GO" id="GO:0003678">
    <property type="term" value="F:DNA helicase activity"/>
    <property type="evidence" value="ECO:0007669"/>
    <property type="project" value="TreeGrafter"/>
</dbReference>
<dbReference type="InterPro" id="IPR047112">
    <property type="entry name" value="RecG/Mfd"/>
</dbReference>
<feature type="domain" description="Helicase ATP-binding" evidence="8">
    <location>
        <begin position="1"/>
        <end position="107"/>
    </location>
</feature>
<dbReference type="SUPFAM" id="SSF52540">
    <property type="entry name" value="P-loop containing nucleoside triphosphate hydrolases"/>
    <property type="match status" value="1"/>
</dbReference>
<dbReference type="InterPro" id="IPR045562">
    <property type="entry name" value="RecG_dom3_C"/>
</dbReference>
<feature type="non-terminal residue" evidence="10">
    <location>
        <position position="1"/>
    </location>
</feature>